<gene>
    <name evidence="1" type="ORF">CUROG_00555</name>
</gene>
<organism evidence="1 2">
    <name type="scientific">Corynebacterium urogenitale</name>
    <dbReference type="NCBI Taxonomy" id="2487892"/>
    <lineage>
        <taxon>Bacteria</taxon>
        <taxon>Bacillati</taxon>
        <taxon>Actinomycetota</taxon>
        <taxon>Actinomycetes</taxon>
        <taxon>Mycobacteriales</taxon>
        <taxon>Corynebacteriaceae</taxon>
        <taxon>Corynebacterium</taxon>
    </lineage>
</organism>
<evidence type="ECO:0000313" key="1">
    <source>
        <dbReference type="EMBL" id="QFQ01515.1"/>
    </source>
</evidence>
<dbReference type="KEGG" id="cuo:CUROG_00555"/>
<keyword evidence="2" id="KW-1185">Reference proteome</keyword>
<evidence type="ECO:0000313" key="2">
    <source>
        <dbReference type="Proteomes" id="UP000326711"/>
    </source>
</evidence>
<proteinExistence type="predicted"/>
<dbReference type="AlphaFoldDB" id="A0A5J6Z755"/>
<dbReference type="Proteomes" id="UP000326711">
    <property type="component" value="Chromosome"/>
</dbReference>
<name>A0A5J6Z755_9CORY</name>
<accession>A0A5J6Z755</accession>
<dbReference type="EMBL" id="CP045032">
    <property type="protein sequence ID" value="QFQ01515.1"/>
    <property type="molecule type" value="Genomic_DNA"/>
</dbReference>
<protein>
    <submittedName>
        <fullName evidence="1">Uncharacterized protein</fullName>
    </submittedName>
</protein>
<reference evidence="2" key="1">
    <citation type="submission" date="2019-10" db="EMBL/GenBank/DDBJ databases">
        <title>Complete genome sequence of Corynebacterium urogenitalis DSM 108747, isolated from the genital tract of a cow.</title>
        <authorList>
            <person name="Ruckert C."/>
            <person name="Ballas P."/>
            <person name="Wagener K."/>
            <person name="Drillich M."/>
            <person name="Kaempfer P."/>
            <person name="Busse H.-J."/>
            <person name="Ehling-Schulz M."/>
        </authorList>
    </citation>
    <scope>NUCLEOTIDE SEQUENCE [LARGE SCALE GENOMIC DNA]</scope>
    <source>
        <strain evidence="2">LMM 1652</strain>
    </source>
</reference>
<sequence length="91" mass="9930">MAVIISRRFFYCPNFATAPFLSNRFRITGVGLKSSHYAVVCVGFNYRGKPFSVSNPLERIKTAVPSLSDTNSAVALKIFPPLSDPSIEGMG</sequence>